<accession>A0ABX2E869</accession>
<evidence type="ECO:0000313" key="2">
    <source>
        <dbReference type="Proteomes" id="UP000805085"/>
    </source>
</evidence>
<dbReference type="EMBL" id="JABRWQ010000006">
    <property type="protein sequence ID" value="NRD24308.1"/>
    <property type="molecule type" value="Genomic_DNA"/>
</dbReference>
<sequence length="182" mass="21036">MKKAFLLLFTFTIISCGSENLSNSKAEDIISDCLEKTPQQRQELLTLGKATFSTKDYDVKLLNNYLQLKEEGYIEMELIKEITKGYRKGSKEYNIKLTDDAIDYIIESNERSAFVKTFIYKVDEVLEVQETPATNTAKAKVKFEAKDITPFAILSKKDPTEFWIKDFKLTKTSNGWKYCDNF</sequence>
<dbReference type="PROSITE" id="PS51257">
    <property type="entry name" value="PROKAR_LIPOPROTEIN"/>
    <property type="match status" value="1"/>
</dbReference>
<name>A0ABX2E869_9FLAO</name>
<dbReference type="Proteomes" id="UP000805085">
    <property type="component" value="Unassembled WGS sequence"/>
</dbReference>
<evidence type="ECO:0008006" key="3">
    <source>
        <dbReference type="Google" id="ProtNLM"/>
    </source>
</evidence>
<protein>
    <recommendedName>
        <fullName evidence="3">Lipoprotein</fullName>
    </recommendedName>
</protein>
<proteinExistence type="predicted"/>
<comment type="caution">
    <text evidence="1">The sequence shown here is derived from an EMBL/GenBank/DDBJ whole genome shotgun (WGS) entry which is preliminary data.</text>
</comment>
<evidence type="ECO:0000313" key="1">
    <source>
        <dbReference type="EMBL" id="NRD24308.1"/>
    </source>
</evidence>
<reference evidence="1 2" key="1">
    <citation type="journal article" date="2015" name="Int. J. Syst. Evol. Microbiol.">
        <title>Winogradskyella litoriviva sp. nov., isolated from coastal seawater.</title>
        <authorList>
            <person name="Nedashkovskaya O.I."/>
            <person name="Kukhlevskiy A.D."/>
            <person name="Zhukova N.V."/>
            <person name="Kim S.J."/>
            <person name="Rhee S.K."/>
            <person name="Mikhailov V.V."/>
        </authorList>
    </citation>
    <scope>NUCLEOTIDE SEQUENCE [LARGE SCALE GENOMIC DNA]</scope>
    <source>
        <strain evidence="1 2">KMM6491</strain>
    </source>
</reference>
<gene>
    <name evidence="1" type="ORF">HNV10_13700</name>
</gene>
<dbReference type="RefSeq" id="WP_173301964.1">
    <property type="nucleotide sequence ID" value="NZ_JABRWQ010000006.1"/>
</dbReference>
<keyword evidence="2" id="KW-1185">Reference proteome</keyword>
<organism evidence="1 2">
    <name type="scientific">Winogradskyella litoriviva</name>
    <dbReference type="NCBI Taxonomy" id="1220182"/>
    <lineage>
        <taxon>Bacteria</taxon>
        <taxon>Pseudomonadati</taxon>
        <taxon>Bacteroidota</taxon>
        <taxon>Flavobacteriia</taxon>
        <taxon>Flavobacteriales</taxon>
        <taxon>Flavobacteriaceae</taxon>
        <taxon>Winogradskyella</taxon>
    </lineage>
</organism>